<keyword evidence="2" id="KW-0812">Transmembrane</keyword>
<evidence type="ECO:0000256" key="1">
    <source>
        <dbReference type="SAM" id="MobiDB-lite"/>
    </source>
</evidence>
<dbReference type="STRING" id="260552.Mag101_04935"/>
<accession>A0A1Q2M336</accession>
<dbReference type="KEGG" id="maga:Mag101_04935"/>
<dbReference type="EMBL" id="CP019650">
    <property type="protein sequence ID" value="AQQ67059.1"/>
    <property type="molecule type" value="Genomic_DNA"/>
</dbReference>
<dbReference type="AlphaFoldDB" id="A0A1Q2M336"/>
<reference evidence="3" key="1">
    <citation type="submission" date="2017-02" db="EMBL/GenBank/DDBJ databases">
        <title>Genome of Microbulbifer agarilyticus GP101.</title>
        <authorList>
            <person name="Jung J."/>
            <person name="Bae S.S."/>
            <person name="Baek K."/>
        </authorList>
    </citation>
    <scope>NUCLEOTIDE SEQUENCE [LARGE SCALE GENOMIC DNA]</scope>
    <source>
        <strain evidence="3">GP101</strain>
    </source>
</reference>
<feature type="region of interest" description="Disordered" evidence="1">
    <location>
        <begin position="1"/>
        <end position="42"/>
    </location>
</feature>
<feature type="compositionally biased region" description="Basic and acidic residues" evidence="1">
    <location>
        <begin position="1"/>
        <end position="22"/>
    </location>
</feature>
<keyword evidence="4" id="KW-1185">Reference proteome</keyword>
<organism evidence="3 4">
    <name type="scientific">Microbulbifer agarilyticus</name>
    <dbReference type="NCBI Taxonomy" id="260552"/>
    <lineage>
        <taxon>Bacteria</taxon>
        <taxon>Pseudomonadati</taxon>
        <taxon>Pseudomonadota</taxon>
        <taxon>Gammaproteobacteria</taxon>
        <taxon>Cellvibrionales</taxon>
        <taxon>Microbulbiferaceae</taxon>
        <taxon>Microbulbifer</taxon>
    </lineage>
</organism>
<keyword evidence="2" id="KW-0472">Membrane</keyword>
<dbReference type="Proteomes" id="UP000188219">
    <property type="component" value="Chromosome"/>
</dbReference>
<gene>
    <name evidence="3" type="ORF">Mag101_04935</name>
</gene>
<feature type="transmembrane region" description="Helical" evidence="2">
    <location>
        <begin position="49"/>
        <end position="67"/>
    </location>
</feature>
<name>A0A1Q2M336_9GAMM</name>
<evidence type="ECO:0000256" key="2">
    <source>
        <dbReference type="SAM" id="Phobius"/>
    </source>
</evidence>
<keyword evidence="2" id="KW-1133">Transmembrane helix</keyword>
<dbReference type="RefSeq" id="WP_077401607.1">
    <property type="nucleotide sequence ID" value="NZ_CP019650.1"/>
</dbReference>
<sequence length="68" mass="7662">MSDRKPPKDSDLNPDLRAKTDETYGPDQQGRDPMETISSTGKEGREWPVIWIVVAIICVLISLFIFIA</sequence>
<evidence type="ECO:0000313" key="4">
    <source>
        <dbReference type="Proteomes" id="UP000188219"/>
    </source>
</evidence>
<dbReference type="OrthoDB" id="5738938at2"/>
<evidence type="ECO:0000313" key="3">
    <source>
        <dbReference type="EMBL" id="AQQ67059.1"/>
    </source>
</evidence>
<proteinExistence type="predicted"/>
<protein>
    <submittedName>
        <fullName evidence="3">Uncharacterized protein</fullName>
    </submittedName>
</protein>